<evidence type="ECO:0000313" key="1">
    <source>
        <dbReference type="EMBL" id="KYD27558.1"/>
    </source>
</evidence>
<dbReference type="PATRIC" id="fig|1422.18.peg.2852"/>
<dbReference type="AlphaFoldDB" id="A0A150MSW1"/>
<protein>
    <submittedName>
        <fullName evidence="1">Uncharacterized protein</fullName>
    </submittedName>
</protein>
<evidence type="ECO:0000313" key="2">
    <source>
        <dbReference type="Proteomes" id="UP000075424"/>
    </source>
</evidence>
<comment type="caution">
    <text evidence="1">The sequence shown here is derived from an EMBL/GenBank/DDBJ whole genome shotgun (WGS) entry which is preliminary data.</text>
</comment>
<dbReference type="EMBL" id="LQYV01000042">
    <property type="protein sequence ID" value="KYD27558.1"/>
    <property type="molecule type" value="Genomic_DNA"/>
</dbReference>
<proteinExistence type="predicted"/>
<sequence length="39" mass="4918">MYIYKAFSKKKSKRKILFRAGFFFLWNEIVTKQSLWVWK</sequence>
<gene>
    <name evidence="1" type="ORF">B4109_0927</name>
</gene>
<organism evidence="1 2">
    <name type="scientific">Geobacillus stearothermophilus</name>
    <name type="common">Bacillus stearothermophilus</name>
    <dbReference type="NCBI Taxonomy" id="1422"/>
    <lineage>
        <taxon>Bacteria</taxon>
        <taxon>Bacillati</taxon>
        <taxon>Bacillota</taxon>
        <taxon>Bacilli</taxon>
        <taxon>Bacillales</taxon>
        <taxon>Anoxybacillaceae</taxon>
        <taxon>Geobacillus</taxon>
    </lineage>
</organism>
<accession>A0A150MSW1</accession>
<reference evidence="1 2" key="1">
    <citation type="submission" date="2016-01" db="EMBL/GenBank/DDBJ databases">
        <title>Draft Genome Sequences of Seven Thermophilic Sporeformers Isolated from Foods.</title>
        <authorList>
            <person name="Berendsen E.M."/>
            <person name="Wells-Bennik M.H."/>
            <person name="Krawcyk A.O."/>
            <person name="De Jong A."/>
            <person name="Holsappel S."/>
            <person name="Eijlander R.T."/>
            <person name="Kuipers O.P."/>
        </authorList>
    </citation>
    <scope>NUCLEOTIDE SEQUENCE [LARGE SCALE GENOMIC DNA]</scope>
    <source>
        <strain evidence="1 2">B4109</strain>
    </source>
</reference>
<dbReference type="Proteomes" id="UP000075424">
    <property type="component" value="Unassembled WGS sequence"/>
</dbReference>
<name>A0A150MSW1_GEOSE</name>